<evidence type="ECO:0000313" key="2">
    <source>
        <dbReference type="EMBL" id="ALI56141.1"/>
    </source>
</evidence>
<dbReference type="Pfam" id="PF03588">
    <property type="entry name" value="Leu_Phe_trans"/>
    <property type="match status" value="1"/>
</dbReference>
<comment type="subcellular location">
    <subcellularLocation>
        <location evidence="1">Cytoplasm</location>
    </subcellularLocation>
</comment>
<sequence length="214" mass="23778">MDHTELTPEMLLNAYANGVFPMAESADDPTIFWVDPEQRGIVPLDQFRLSHSLARTIRRARVTVTLNHAFEEVVTGCAARDETWINATIFDLYAKVHALGYAQSIEVWDGTELVGGAYGITLGTAFFGESMFSRKTDASKIALAYLVTHLKRTGFTLLDTQFITPHLASLGAIEIPRAQYHTLLDGALEREAEFREIVTPPSVQDVLQLRTHAS</sequence>
<dbReference type="PATRIC" id="fig|1397108.4.peg.2246"/>
<dbReference type="InterPro" id="IPR042221">
    <property type="entry name" value="Leu/Phe-tRNA_Trfase_N"/>
</dbReference>
<protein>
    <recommendedName>
        <fullName evidence="1">Leucyl/phenylalanyl-tRNA--protein transferase</fullName>
        <ecNumber evidence="1">2.3.2.6</ecNumber>
    </recommendedName>
    <alternativeName>
        <fullName evidence="1">L/F-transferase</fullName>
    </alternativeName>
    <alternativeName>
        <fullName evidence="1">Leucyltransferase</fullName>
    </alternativeName>
    <alternativeName>
        <fullName evidence="1">Phenyalanyltransferase</fullName>
    </alternativeName>
</protein>
<dbReference type="STRING" id="1397108.IMCC12053_2194"/>
<dbReference type="GO" id="GO:0008914">
    <property type="term" value="F:leucyl-tRNA--protein transferase activity"/>
    <property type="evidence" value="ECO:0007669"/>
    <property type="project" value="UniProtKB-UniRule"/>
</dbReference>
<dbReference type="InterPro" id="IPR016181">
    <property type="entry name" value="Acyl_CoA_acyltransferase"/>
</dbReference>
<keyword evidence="3" id="KW-1185">Reference proteome</keyword>
<comment type="catalytic activity">
    <reaction evidence="1">
        <text>N-terminal L-arginyl-[protein] + L-leucyl-tRNA(Leu) = N-terminal L-leucyl-L-arginyl-[protein] + tRNA(Leu) + H(+)</text>
        <dbReference type="Rhea" id="RHEA:50416"/>
        <dbReference type="Rhea" id="RHEA-COMP:9613"/>
        <dbReference type="Rhea" id="RHEA-COMP:9622"/>
        <dbReference type="Rhea" id="RHEA-COMP:12672"/>
        <dbReference type="Rhea" id="RHEA-COMP:12673"/>
        <dbReference type="ChEBI" id="CHEBI:15378"/>
        <dbReference type="ChEBI" id="CHEBI:64719"/>
        <dbReference type="ChEBI" id="CHEBI:78442"/>
        <dbReference type="ChEBI" id="CHEBI:78494"/>
        <dbReference type="ChEBI" id="CHEBI:133044"/>
        <dbReference type="EC" id="2.3.2.6"/>
    </reaction>
</comment>
<keyword evidence="1 2" id="KW-0808">Transferase</keyword>
<proteinExistence type="inferred from homology"/>
<dbReference type="KEGG" id="cmar:IMCC12053_2194"/>
<name>A0A0N7HIT8_9RHOB</name>
<evidence type="ECO:0000256" key="1">
    <source>
        <dbReference type="HAMAP-Rule" id="MF_00688"/>
    </source>
</evidence>
<dbReference type="PANTHER" id="PTHR30098">
    <property type="entry name" value="LEUCYL/PHENYLALANYL-TRNA--PROTEIN TRANSFERASE"/>
    <property type="match status" value="1"/>
</dbReference>
<comment type="catalytic activity">
    <reaction evidence="1">
        <text>N-terminal L-lysyl-[protein] + L-leucyl-tRNA(Leu) = N-terminal L-leucyl-L-lysyl-[protein] + tRNA(Leu) + H(+)</text>
        <dbReference type="Rhea" id="RHEA:12340"/>
        <dbReference type="Rhea" id="RHEA-COMP:9613"/>
        <dbReference type="Rhea" id="RHEA-COMP:9622"/>
        <dbReference type="Rhea" id="RHEA-COMP:12670"/>
        <dbReference type="Rhea" id="RHEA-COMP:12671"/>
        <dbReference type="ChEBI" id="CHEBI:15378"/>
        <dbReference type="ChEBI" id="CHEBI:65249"/>
        <dbReference type="ChEBI" id="CHEBI:78442"/>
        <dbReference type="ChEBI" id="CHEBI:78494"/>
        <dbReference type="ChEBI" id="CHEBI:133043"/>
        <dbReference type="EC" id="2.3.2.6"/>
    </reaction>
</comment>
<comment type="catalytic activity">
    <reaction evidence="1">
        <text>L-phenylalanyl-tRNA(Phe) + an N-terminal L-alpha-aminoacyl-[protein] = an N-terminal L-phenylalanyl-L-alpha-aminoacyl-[protein] + tRNA(Phe)</text>
        <dbReference type="Rhea" id="RHEA:43632"/>
        <dbReference type="Rhea" id="RHEA-COMP:9668"/>
        <dbReference type="Rhea" id="RHEA-COMP:9699"/>
        <dbReference type="Rhea" id="RHEA-COMP:10636"/>
        <dbReference type="Rhea" id="RHEA-COMP:10637"/>
        <dbReference type="ChEBI" id="CHEBI:78442"/>
        <dbReference type="ChEBI" id="CHEBI:78531"/>
        <dbReference type="ChEBI" id="CHEBI:78597"/>
        <dbReference type="ChEBI" id="CHEBI:83561"/>
        <dbReference type="EC" id="2.3.2.6"/>
    </reaction>
</comment>
<dbReference type="RefSeq" id="WP_062218909.1">
    <property type="nucleotide sequence ID" value="NZ_CP012023.1"/>
</dbReference>
<dbReference type="Gene3D" id="3.30.70.3550">
    <property type="entry name" value="Leucyl/phenylalanyl-tRNA-protein transferase, N-terminal domain"/>
    <property type="match status" value="1"/>
</dbReference>
<keyword evidence="1" id="KW-0963">Cytoplasm</keyword>
<dbReference type="Proteomes" id="UP000064920">
    <property type="component" value="Chromosome"/>
</dbReference>
<dbReference type="GO" id="GO:0030163">
    <property type="term" value="P:protein catabolic process"/>
    <property type="evidence" value="ECO:0007669"/>
    <property type="project" value="UniProtKB-UniRule"/>
</dbReference>
<comment type="similarity">
    <text evidence="1">Belongs to the L/F-transferase family.</text>
</comment>
<dbReference type="EC" id="2.3.2.6" evidence="1"/>
<dbReference type="HAMAP" id="MF_00688">
    <property type="entry name" value="Leu_Phe_trans"/>
    <property type="match status" value="1"/>
</dbReference>
<dbReference type="Gene3D" id="3.40.630.70">
    <property type="entry name" value="Leucyl/phenylalanyl-tRNA-protein transferase, C-terminal domain"/>
    <property type="match status" value="1"/>
</dbReference>
<dbReference type="GO" id="GO:0005737">
    <property type="term" value="C:cytoplasm"/>
    <property type="evidence" value="ECO:0007669"/>
    <property type="project" value="UniProtKB-SubCell"/>
</dbReference>
<dbReference type="EMBL" id="CP012023">
    <property type="protein sequence ID" value="ALI56141.1"/>
    <property type="molecule type" value="Genomic_DNA"/>
</dbReference>
<reference evidence="3" key="1">
    <citation type="submission" date="2015-05" db="EMBL/GenBank/DDBJ databases">
        <authorList>
            <person name="Oh H.-M."/>
            <person name="Yang J.-A."/>
            <person name="Cho J.-C."/>
            <person name="Kang I."/>
        </authorList>
    </citation>
    <scope>NUCLEOTIDE SEQUENCE [LARGE SCALE GENOMIC DNA]</scope>
    <source>
        <strain evidence="3">IMCC 12053</strain>
    </source>
</reference>
<keyword evidence="1 2" id="KW-0012">Acyltransferase</keyword>
<dbReference type="InterPro" id="IPR042203">
    <property type="entry name" value="Leu/Phe-tRNA_Trfase_C"/>
</dbReference>
<accession>A0A0N7HIT8</accession>
<comment type="function">
    <text evidence="1">Functions in the N-end rule pathway of protein degradation where it conjugates Leu, Phe and, less efficiently, Met from aminoacyl-tRNAs to the N-termini of proteins containing an N-terminal arginine or lysine.</text>
</comment>
<dbReference type="SUPFAM" id="SSF55729">
    <property type="entry name" value="Acyl-CoA N-acyltransferases (Nat)"/>
    <property type="match status" value="1"/>
</dbReference>
<dbReference type="NCBIfam" id="TIGR00667">
    <property type="entry name" value="aat"/>
    <property type="match status" value="1"/>
</dbReference>
<evidence type="ECO:0000313" key="3">
    <source>
        <dbReference type="Proteomes" id="UP000064920"/>
    </source>
</evidence>
<dbReference type="FunFam" id="3.40.630.70:FF:000001">
    <property type="entry name" value="Leucyl/phenylalanyl-tRNA--protein transferase"/>
    <property type="match status" value="1"/>
</dbReference>
<dbReference type="PANTHER" id="PTHR30098:SF2">
    <property type="entry name" value="LEUCYL_PHENYLALANYL-TRNA--PROTEIN TRANSFERASE"/>
    <property type="match status" value="1"/>
</dbReference>
<organism evidence="2 3">
    <name type="scientific">Celeribacter marinus</name>
    <dbReference type="NCBI Taxonomy" id="1397108"/>
    <lineage>
        <taxon>Bacteria</taxon>
        <taxon>Pseudomonadati</taxon>
        <taxon>Pseudomonadota</taxon>
        <taxon>Alphaproteobacteria</taxon>
        <taxon>Rhodobacterales</taxon>
        <taxon>Roseobacteraceae</taxon>
        <taxon>Celeribacter</taxon>
    </lineage>
</organism>
<dbReference type="InterPro" id="IPR004616">
    <property type="entry name" value="Leu/Phe-tRNA_Trfase"/>
</dbReference>
<dbReference type="AlphaFoldDB" id="A0A0N7HIT8"/>
<gene>
    <name evidence="1" type="primary">aat</name>
    <name evidence="2" type="ORF">IMCC12053_2194</name>
</gene>
<dbReference type="OrthoDB" id="9790282at2"/>